<evidence type="ECO:0008006" key="3">
    <source>
        <dbReference type="Google" id="ProtNLM"/>
    </source>
</evidence>
<sequence>MRRRTLLGAIAGATAATAGCAQLSETVDEAAEGTKIENFGVDHPWGGEPIVLGVAYDEDVDRRENFTELIEASAAFWEEHAEQYAGYDVEYALDFDAADPDVRVTLVDEISTCERSEDGYMVVGCAPLITGDAPDTASVQIKTGYSDDLTQTTITHELGHTLGLGHDDDPQEIMSDDPADRIPNYETRRAIHEAYLAGRRSFNEGAERWQAANDAIDERNWATASDEFTSAADQYDAAVSSFGEAASESDDIDADGAVDICADAEAKAAHFRSAAEAWSEAAAARDDGDYDRYEERSKAAREQFEAADSHSIGDGESDTLAVELGLQ</sequence>
<accession>A0AAV3TC89</accession>
<dbReference type="Proteomes" id="UP001500420">
    <property type="component" value="Unassembled WGS sequence"/>
</dbReference>
<dbReference type="InterPro" id="IPR024079">
    <property type="entry name" value="MetalloPept_cat_dom_sf"/>
</dbReference>
<evidence type="ECO:0000313" key="1">
    <source>
        <dbReference type="EMBL" id="GAA0677128.1"/>
    </source>
</evidence>
<protein>
    <recommendedName>
        <fullName evidence="3">Matrixin</fullName>
    </recommendedName>
</protein>
<name>A0AAV3TC89_9EURY</name>
<organism evidence="1 2">
    <name type="scientific">Natronoarchaeum mannanilyticum</name>
    <dbReference type="NCBI Taxonomy" id="926360"/>
    <lineage>
        <taxon>Archaea</taxon>
        <taxon>Methanobacteriati</taxon>
        <taxon>Methanobacteriota</taxon>
        <taxon>Stenosarchaea group</taxon>
        <taxon>Halobacteria</taxon>
        <taxon>Halobacteriales</taxon>
        <taxon>Natronoarchaeaceae</taxon>
    </lineage>
</organism>
<dbReference type="RefSeq" id="WP_343774501.1">
    <property type="nucleotide sequence ID" value="NZ_BAAADV010000007.1"/>
</dbReference>
<gene>
    <name evidence="1" type="ORF">GCM10009020_26250</name>
</gene>
<evidence type="ECO:0000313" key="2">
    <source>
        <dbReference type="Proteomes" id="UP001500420"/>
    </source>
</evidence>
<dbReference type="PROSITE" id="PS51257">
    <property type="entry name" value="PROKAR_LIPOPROTEIN"/>
    <property type="match status" value="1"/>
</dbReference>
<dbReference type="GO" id="GO:0008237">
    <property type="term" value="F:metallopeptidase activity"/>
    <property type="evidence" value="ECO:0007669"/>
    <property type="project" value="InterPro"/>
</dbReference>
<dbReference type="AlphaFoldDB" id="A0AAV3TC89"/>
<proteinExistence type="predicted"/>
<dbReference type="EMBL" id="BAAADV010000007">
    <property type="protein sequence ID" value="GAA0677128.1"/>
    <property type="molecule type" value="Genomic_DNA"/>
</dbReference>
<comment type="caution">
    <text evidence="1">The sequence shown here is derived from an EMBL/GenBank/DDBJ whole genome shotgun (WGS) entry which is preliminary data.</text>
</comment>
<reference evidence="1 2" key="1">
    <citation type="journal article" date="2019" name="Int. J. Syst. Evol. Microbiol.">
        <title>The Global Catalogue of Microorganisms (GCM) 10K type strain sequencing project: providing services to taxonomists for standard genome sequencing and annotation.</title>
        <authorList>
            <consortium name="The Broad Institute Genomics Platform"/>
            <consortium name="The Broad Institute Genome Sequencing Center for Infectious Disease"/>
            <person name="Wu L."/>
            <person name="Ma J."/>
        </authorList>
    </citation>
    <scope>NUCLEOTIDE SEQUENCE [LARGE SCALE GENOMIC DNA]</scope>
    <source>
        <strain evidence="1 2">JCM 16328</strain>
    </source>
</reference>
<dbReference type="Pfam" id="PF13582">
    <property type="entry name" value="Reprolysin_3"/>
    <property type="match status" value="1"/>
</dbReference>
<keyword evidence="2" id="KW-1185">Reference proteome</keyword>
<dbReference type="SUPFAM" id="SSF55486">
    <property type="entry name" value="Metalloproteases ('zincins'), catalytic domain"/>
    <property type="match status" value="1"/>
</dbReference>
<dbReference type="Gene3D" id="3.40.390.10">
    <property type="entry name" value="Collagenase (Catalytic Domain)"/>
    <property type="match status" value="1"/>
</dbReference>